<dbReference type="GO" id="GO:0003899">
    <property type="term" value="F:DNA-directed RNA polymerase activity"/>
    <property type="evidence" value="ECO:0007669"/>
    <property type="project" value="InterPro"/>
</dbReference>
<dbReference type="GO" id="GO:0003677">
    <property type="term" value="F:DNA binding"/>
    <property type="evidence" value="ECO:0007669"/>
    <property type="project" value="InterPro"/>
</dbReference>
<feature type="non-terminal residue" evidence="2">
    <location>
        <position position="41"/>
    </location>
</feature>
<protein>
    <submittedName>
        <fullName evidence="2">Protein containing Zinc finger, CHC2-type domain protein</fullName>
        <ecNumber evidence="2">2.7.7.-</ecNumber>
    </submittedName>
</protein>
<proteinExistence type="predicted"/>
<dbReference type="GO" id="GO:0006260">
    <property type="term" value="P:DNA replication"/>
    <property type="evidence" value="ECO:0007669"/>
    <property type="project" value="InterPro"/>
</dbReference>
<keyword evidence="2" id="KW-0548">Nucleotidyltransferase</keyword>
<name>J9CM21_9ZZZZ</name>
<comment type="caution">
    <text evidence="2">The sequence shown here is derived from an EMBL/GenBank/DDBJ whole genome shotgun (WGS) entry which is preliminary data.</text>
</comment>
<accession>J9CM21</accession>
<sequence length="41" mass="4707">MKFSDEFLAELIERNDIVDVVSSYVNLNKKSGSYMFGLCPF</sequence>
<reference evidence="2" key="1">
    <citation type="journal article" date="2012" name="PLoS ONE">
        <title>Gene sets for utilization of primary and secondary nutrition supplies in the distal gut of endangered iberian lynx.</title>
        <authorList>
            <person name="Alcaide M."/>
            <person name="Messina E."/>
            <person name="Richter M."/>
            <person name="Bargiela R."/>
            <person name="Peplies J."/>
            <person name="Huws S.A."/>
            <person name="Newbold C.J."/>
            <person name="Golyshin P.N."/>
            <person name="Simon M.A."/>
            <person name="Lopez G."/>
            <person name="Yakimov M.M."/>
            <person name="Ferrer M."/>
        </authorList>
    </citation>
    <scope>NUCLEOTIDE SEQUENCE</scope>
</reference>
<gene>
    <name evidence="2" type="ORF">EVA_10752</name>
</gene>
<keyword evidence="2" id="KW-0808">Transferase</keyword>
<dbReference type="InterPro" id="IPR002694">
    <property type="entry name" value="Znf_CHC2"/>
</dbReference>
<evidence type="ECO:0000313" key="2">
    <source>
        <dbReference type="EMBL" id="EJX01141.1"/>
    </source>
</evidence>
<dbReference type="Pfam" id="PF01807">
    <property type="entry name" value="Zn_ribbon_DnaG"/>
    <property type="match status" value="1"/>
</dbReference>
<dbReference type="Gene3D" id="3.90.580.10">
    <property type="entry name" value="Zinc finger, CHC2-type domain"/>
    <property type="match status" value="1"/>
</dbReference>
<dbReference type="AlphaFoldDB" id="J9CM21"/>
<dbReference type="EC" id="2.7.7.-" evidence="2"/>
<dbReference type="SUPFAM" id="SSF57783">
    <property type="entry name" value="Zinc beta-ribbon"/>
    <property type="match status" value="1"/>
</dbReference>
<feature type="domain" description="Zinc finger CHC2-type" evidence="1">
    <location>
        <begin position="4"/>
        <end position="41"/>
    </location>
</feature>
<organism evidence="2">
    <name type="scientific">gut metagenome</name>
    <dbReference type="NCBI Taxonomy" id="749906"/>
    <lineage>
        <taxon>unclassified sequences</taxon>
        <taxon>metagenomes</taxon>
        <taxon>organismal metagenomes</taxon>
    </lineage>
</organism>
<dbReference type="GO" id="GO:0008270">
    <property type="term" value="F:zinc ion binding"/>
    <property type="evidence" value="ECO:0007669"/>
    <property type="project" value="InterPro"/>
</dbReference>
<dbReference type="InterPro" id="IPR036977">
    <property type="entry name" value="DNA_primase_Znf_CHC2"/>
</dbReference>
<evidence type="ECO:0000259" key="1">
    <source>
        <dbReference type="Pfam" id="PF01807"/>
    </source>
</evidence>
<dbReference type="EMBL" id="AMCI01003085">
    <property type="protein sequence ID" value="EJX01141.1"/>
    <property type="molecule type" value="Genomic_DNA"/>
</dbReference>